<dbReference type="InterPro" id="IPR005804">
    <property type="entry name" value="FA_desaturase_dom"/>
</dbReference>
<reference evidence="3 4" key="1">
    <citation type="submission" date="2012-12" db="EMBL/GenBank/DDBJ databases">
        <title>Whole genome shotgun sequence of Gordonia aichiensis NBRC 108223.</title>
        <authorList>
            <person name="Isaki-Nakamura S."/>
            <person name="Hosoyama A."/>
            <person name="Tsuchikane K."/>
            <person name="Ando Y."/>
            <person name="Baba S."/>
            <person name="Ohji S."/>
            <person name="Hamada M."/>
            <person name="Tamura T."/>
            <person name="Yamazoe A."/>
            <person name="Yamazaki S."/>
            <person name="Fujita N."/>
        </authorList>
    </citation>
    <scope>NUCLEOTIDE SEQUENCE [LARGE SCALE GENOMIC DNA]</scope>
    <source>
        <strain evidence="3 4">NBRC 108223</strain>
    </source>
</reference>
<dbReference type="Proteomes" id="UP000010988">
    <property type="component" value="Unassembled WGS sequence"/>
</dbReference>
<dbReference type="GO" id="GO:0016717">
    <property type="term" value="F:oxidoreductase activity, acting on paired donors, with oxidation of a pair of donors resulting in the reduction of molecular oxygen to two molecules of water"/>
    <property type="evidence" value="ECO:0007669"/>
    <property type="project" value="TreeGrafter"/>
</dbReference>
<dbReference type="InterPro" id="IPR012171">
    <property type="entry name" value="Fatty_acid_desaturase"/>
</dbReference>
<dbReference type="Pfam" id="PF00487">
    <property type="entry name" value="FA_desaturase"/>
    <property type="match status" value="1"/>
</dbReference>
<dbReference type="PANTHER" id="PTHR19353:SF19">
    <property type="entry name" value="DELTA(5) FATTY ACID DESATURASE C-RELATED"/>
    <property type="match status" value="1"/>
</dbReference>
<sequence>MAITDIPEYAHLSKADIEELGRELDKIRADIEADRGERDARYLRNTIRFQRGLELVGRGLIFGSTRRSCWWAGAAALGVAKIVENMELGHNVMHGQWDWMNDPEVHSTTWEWDNTGPSAHWKHTHNYIHHKYTNVLGMDDDVGYGLLRVTRDQRWRPFNYGNLVYNTLLAVFFQWGVAAQHLELGKKRRTPEAKEAFRRDLADVGNKIGRQVGKDYVIYPGLVAAATAAATKGDARASARAFGKAATANALGNIIRNVWSNAVIFCGHFPDGAEKFTKQDVDSETQAEWYLRQMLGSANFRCGFLLAFMSGNLSYQIEHHIFPDLPSNRLAEIAVRVQALCDKYDLPYTTGSFPLQYAKSWRTIAKLSLPDKYLKATVDDAPETASERRFKSDLPEGTRLHAVVDPASGRRRGLRTAIRSLRDRRRRGGRTAPSRDVAATSRAA</sequence>
<accession>L7KFH8</accession>
<dbReference type="eggNOG" id="COG3239">
    <property type="taxonomic scope" value="Bacteria"/>
</dbReference>
<evidence type="ECO:0000256" key="1">
    <source>
        <dbReference type="SAM" id="MobiDB-lite"/>
    </source>
</evidence>
<name>L7KFH8_9ACTN</name>
<evidence type="ECO:0000313" key="3">
    <source>
        <dbReference type="EMBL" id="GAC47369.1"/>
    </source>
</evidence>
<dbReference type="RefSeq" id="WP_005170598.1">
    <property type="nucleotide sequence ID" value="NZ_BANR01000003.1"/>
</dbReference>
<feature type="domain" description="Fatty acid desaturase" evidence="2">
    <location>
        <begin position="70"/>
        <end position="350"/>
    </location>
</feature>
<dbReference type="OrthoDB" id="104711at2"/>
<evidence type="ECO:0000313" key="4">
    <source>
        <dbReference type="Proteomes" id="UP000010988"/>
    </source>
</evidence>
<gene>
    <name evidence="3" type="primary">desA</name>
    <name evidence="3" type="ORF">GOACH_03_03870</name>
</gene>
<dbReference type="EMBL" id="BANR01000003">
    <property type="protein sequence ID" value="GAC47369.1"/>
    <property type="molecule type" value="Genomic_DNA"/>
</dbReference>
<dbReference type="CDD" id="cd03506">
    <property type="entry name" value="Delta6-FADS-like"/>
    <property type="match status" value="1"/>
</dbReference>
<dbReference type="STRING" id="1220583.GOACH_03_03870"/>
<dbReference type="GO" id="GO:0016020">
    <property type="term" value="C:membrane"/>
    <property type="evidence" value="ECO:0007669"/>
    <property type="project" value="TreeGrafter"/>
</dbReference>
<feature type="region of interest" description="Disordered" evidence="1">
    <location>
        <begin position="421"/>
        <end position="444"/>
    </location>
</feature>
<evidence type="ECO:0000259" key="2">
    <source>
        <dbReference type="Pfam" id="PF00487"/>
    </source>
</evidence>
<comment type="caution">
    <text evidence="3">The sequence shown here is derived from an EMBL/GenBank/DDBJ whole genome shotgun (WGS) entry which is preliminary data.</text>
</comment>
<dbReference type="PANTHER" id="PTHR19353">
    <property type="entry name" value="FATTY ACID DESATURASE 2"/>
    <property type="match status" value="1"/>
</dbReference>
<proteinExistence type="predicted"/>
<dbReference type="AlphaFoldDB" id="L7KFH8"/>
<keyword evidence="4" id="KW-1185">Reference proteome</keyword>
<dbReference type="GO" id="GO:0008610">
    <property type="term" value="P:lipid biosynthetic process"/>
    <property type="evidence" value="ECO:0007669"/>
    <property type="project" value="UniProtKB-ARBA"/>
</dbReference>
<protein>
    <submittedName>
        <fullName evidence="3">Acyl-[acyl-carrier-protein] desaturase DesA</fullName>
    </submittedName>
</protein>
<organism evidence="3 4">
    <name type="scientific">Gordonia aichiensis NBRC 108223</name>
    <dbReference type="NCBI Taxonomy" id="1220583"/>
    <lineage>
        <taxon>Bacteria</taxon>
        <taxon>Bacillati</taxon>
        <taxon>Actinomycetota</taxon>
        <taxon>Actinomycetes</taxon>
        <taxon>Mycobacteriales</taxon>
        <taxon>Gordoniaceae</taxon>
        <taxon>Gordonia</taxon>
    </lineage>
</organism>